<evidence type="ECO:0000256" key="17">
    <source>
        <dbReference type="ARBA" id="ARBA00093473"/>
    </source>
</evidence>
<evidence type="ECO:0000256" key="18">
    <source>
        <dbReference type="RuleBase" id="RU004187"/>
    </source>
</evidence>
<evidence type="ECO:0000256" key="10">
    <source>
        <dbReference type="ARBA" id="ARBA00022990"/>
    </source>
</evidence>
<evidence type="ECO:0000256" key="8">
    <source>
        <dbReference type="ARBA" id="ARBA00022840"/>
    </source>
</evidence>
<dbReference type="GO" id="GO:0051082">
    <property type="term" value="F:unfolded protein binding"/>
    <property type="evidence" value="ECO:0007669"/>
    <property type="project" value="InterPro"/>
</dbReference>
<dbReference type="FunFam" id="3.50.7.10:FF:000003">
    <property type="entry name" value="T-complex protein 1 subunit epsilon"/>
    <property type="match status" value="1"/>
</dbReference>
<dbReference type="NCBIfam" id="NF041082">
    <property type="entry name" value="thermosome_alpha"/>
    <property type="match status" value="1"/>
</dbReference>
<dbReference type="Gene3D" id="1.10.560.10">
    <property type="entry name" value="GroEL-like equatorial domain"/>
    <property type="match status" value="1"/>
</dbReference>
<dbReference type="InterPro" id="IPR012718">
    <property type="entry name" value="Chap_CCT_epsi"/>
</dbReference>
<dbReference type="InterPro" id="IPR027409">
    <property type="entry name" value="GroEL-like_apical_dom_sf"/>
</dbReference>
<keyword evidence="11 18" id="KW-0143">Chaperone</keyword>
<keyword evidence="10" id="KW-0007">Acetylation</keyword>
<dbReference type="Gene3D" id="3.50.7.10">
    <property type="entry name" value="GroEL"/>
    <property type="match status" value="1"/>
</dbReference>
<evidence type="ECO:0000313" key="19">
    <source>
        <dbReference type="EMBL" id="JAT95679.1"/>
    </source>
</evidence>
<protein>
    <recommendedName>
        <fullName evidence="13">T-complex protein 1 subunit epsilon</fullName>
    </recommendedName>
    <alternativeName>
        <fullName evidence="14">CCT-epsilon</fullName>
    </alternativeName>
</protein>
<dbReference type="SUPFAM" id="SSF48592">
    <property type="entry name" value="GroEL equatorial domain-like"/>
    <property type="match status" value="1"/>
</dbReference>
<dbReference type="SUPFAM" id="SSF54849">
    <property type="entry name" value="GroEL-intermediate domain like"/>
    <property type="match status" value="1"/>
</dbReference>
<dbReference type="NCBIfam" id="NF041083">
    <property type="entry name" value="thermosome_beta"/>
    <property type="match status" value="1"/>
</dbReference>
<comment type="similarity">
    <text evidence="2 18">Belongs to the TCP-1 chaperonin family.</text>
</comment>
<dbReference type="AlphaFoldDB" id="A0A1E1X8S3"/>
<dbReference type="InterPro" id="IPR002423">
    <property type="entry name" value="Cpn60/GroEL/TCP-1"/>
</dbReference>
<dbReference type="PRINTS" id="PR00304">
    <property type="entry name" value="TCOMPLEXTCP1"/>
</dbReference>
<organism evidence="19">
    <name type="scientific">Amblyomma aureolatum</name>
    <dbReference type="NCBI Taxonomy" id="187763"/>
    <lineage>
        <taxon>Eukaryota</taxon>
        <taxon>Metazoa</taxon>
        <taxon>Ecdysozoa</taxon>
        <taxon>Arthropoda</taxon>
        <taxon>Chelicerata</taxon>
        <taxon>Arachnida</taxon>
        <taxon>Acari</taxon>
        <taxon>Parasitiformes</taxon>
        <taxon>Ixodida</taxon>
        <taxon>Ixodoidea</taxon>
        <taxon>Ixodidae</taxon>
        <taxon>Amblyomminae</taxon>
        <taxon>Amblyomma</taxon>
    </lineage>
</organism>
<dbReference type="GO" id="GO:0016887">
    <property type="term" value="F:ATP hydrolysis activity"/>
    <property type="evidence" value="ECO:0007669"/>
    <property type="project" value="InterPro"/>
</dbReference>
<comment type="function">
    <text evidence="16">Component of the chaperonin-containing T-complex (TRiC), a molecular chaperone complex that assists the folding of actin, tubulin and other proteins upon ATP hydrolysis. The TRiC complex mediates the folding of WRAP53/TCAB1, thereby regulating telomere maintenance. As part of the TRiC complex may play a role in the assembly of BBSome, a complex involved in ciliogenesis regulating transports vesicles to the cilia.</text>
</comment>
<dbReference type="EMBL" id="GFAC01003509">
    <property type="protein sequence ID" value="JAT95679.1"/>
    <property type="molecule type" value="mRNA"/>
</dbReference>
<comment type="subcellular location">
    <subcellularLocation>
        <location evidence="1">Cytoplasm</location>
        <location evidence="1">Cytoskeleton</location>
        <location evidence="1">Microtubule organizing center</location>
        <location evidence="1">Centrosome</location>
    </subcellularLocation>
</comment>
<keyword evidence="5" id="KW-0597">Phosphoprotein</keyword>
<dbReference type="InterPro" id="IPR002194">
    <property type="entry name" value="Chaperonin_TCP-1_CS"/>
</dbReference>
<keyword evidence="9" id="KW-0832">Ubl conjugation</keyword>
<dbReference type="GO" id="GO:0005524">
    <property type="term" value="F:ATP binding"/>
    <property type="evidence" value="ECO:0007669"/>
    <property type="project" value="UniProtKB-KW"/>
</dbReference>
<evidence type="ECO:0000256" key="4">
    <source>
        <dbReference type="ARBA" id="ARBA00022499"/>
    </source>
</evidence>
<dbReference type="PROSITE" id="PS00750">
    <property type="entry name" value="TCP1_1"/>
    <property type="match status" value="1"/>
</dbReference>
<keyword evidence="8 18" id="KW-0067">ATP-binding</keyword>
<evidence type="ECO:0000256" key="2">
    <source>
        <dbReference type="ARBA" id="ARBA00008020"/>
    </source>
</evidence>
<keyword evidence="12" id="KW-0206">Cytoskeleton</keyword>
<evidence type="ECO:0000256" key="7">
    <source>
        <dbReference type="ARBA" id="ARBA00022801"/>
    </source>
</evidence>
<dbReference type="InterPro" id="IPR017998">
    <property type="entry name" value="Chaperone_TCP-1"/>
</dbReference>
<keyword evidence="7" id="KW-0378">Hydrolase</keyword>
<dbReference type="FunFam" id="1.10.560.10:FF:000053">
    <property type="entry name" value="T-complex protein 1 subunit delta"/>
    <property type="match status" value="1"/>
</dbReference>
<dbReference type="PANTHER" id="PTHR11353">
    <property type="entry name" value="CHAPERONIN"/>
    <property type="match status" value="1"/>
</dbReference>
<evidence type="ECO:0000256" key="14">
    <source>
        <dbReference type="ARBA" id="ARBA00033325"/>
    </source>
</evidence>
<name>A0A1E1X8S3_9ACAR</name>
<comment type="catalytic activity">
    <reaction evidence="15">
        <text>ATP + H2O = ADP + phosphate + H(+)</text>
        <dbReference type="Rhea" id="RHEA:13065"/>
        <dbReference type="ChEBI" id="CHEBI:15377"/>
        <dbReference type="ChEBI" id="CHEBI:15378"/>
        <dbReference type="ChEBI" id="CHEBI:30616"/>
        <dbReference type="ChEBI" id="CHEBI:43474"/>
        <dbReference type="ChEBI" id="CHEBI:456216"/>
    </reaction>
</comment>
<evidence type="ECO:0000256" key="15">
    <source>
        <dbReference type="ARBA" id="ARBA00049360"/>
    </source>
</evidence>
<evidence type="ECO:0000256" key="5">
    <source>
        <dbReference type="ARBA" id="ARBA00022553"/>
    </source>
</evidence>
<dbReference type="GO" id="GO:0140662">
    <property type="term" value="F:ATP-dependent protein folding chaperone"/>
    <property type="evidence" value="ECO:0007669"/>
    <property type="project" value="InterPro"/>
</dbReference>
<evidence type="ECO:0000256" key="1">
    <source>
        <dbReference type="ARBA" id="ARBA00004300"/>
    </source>
</evidence>
<comment type="subunit">
    <text evidence="17">Component of the chaperonin-containing T-complex (TRiC), a hexadecamer composed of two identical back-to-back stacked rings enclosing a protein folding chamber. Each ring is made up of eight different subunits: TCP1/CCT1, CCT2, CCT3, CCT4, CCT5, CCT6A/CCT6, CCT7, CCT8. Interacts with PACRG. Interacts with DNAAF4. Interacts with DLEC1. Interacts with SPMAP2.</text>
</comment>
<dbReference type="InterPro" id="IPR054827">
    <property type="entry name" value="thermosome_alpha"/>
</dbReference>
<evidence type="ECO:0000256" key="16">
    <source>
        <dbReference type="ARBA" id="ARBA00093360"/>
    </source>
</evidence>
<proteinExistence type="evidence at transcript level"/>
<reference evidence="19" key="1">
    <citation type="journal article" date="2017" name="Front. Cell. Infect. Microbiol.">
        <title>The Distinct Transcriptional Response of the Midgut of Amblyomma sculptum and Amblyomma aureolatum Ticks to Rickettsia rickettsii Correlates to Their Differences in Susceptibility to Infection.</title>
        <authorList>
            <person name="Martins L.A."/>
            <person name="Galletti M.F.B.M."/>
            <person name="Ribeiro J.M."/>
            <person name="Fujita A."/>
            <person name="Costa F.B."/>
            <person name="Labruna M.B."/>
            <person name="Daffre S."/>
            <person name="Fogaca A.C."/>
        </authorList>
    </citation>
    <scope>NUCLEOTIDE SEQUENCE</scope>
</reference>
<evidence type="ECO:0000256" key="6">
    <source>
        <dbReference type="ARBA" id="ARBA00022741"/>
    </source>
</evidence>
<dbReference type="GO" id="GO:0005832">
    <property type="term" value="C:chaperonin-containing T-complex"/>
    <property type="evidence" value="ECO:0007669"/>
    <property type="project" value="UniProtKB-ARBA"/>
</dbReference>
<evidence type="ECO:0000256" key="9">
    <source>
        <dbReference type="ARBA" id="ARBA00022843"/>
    </source>
</evidence>
<evidence type="ECO:0000256" key="13">
    <source>
        <dbReference type="ARBA" id="ARBA00024086"/>
    </source>
</evidence>
<keyword evidence="4" id="KW-1017">Isopeptide bond</keyword>
<dbReference type="Pfam" id="PF00118">
    <property type="entry name" value="Cpn60_TCP1"/>
    <property type="match status" value="1"/>
</dbReference>
<dbReference type="SUPFAM" id="SSF52029">
    <property type="entry name" value="GroEL apical domain-like"/>
    <property type="match status" value="1"/>
</dbReference>
<evidence type="ECO:0000256" key="3">
    <source>
        <dbReference type="ARBA" id="ARBA00022490"/>
    </source>
</evidence>
<sequence>MNSLGTLTFDEFGRPFIILKDQDKKKRLTGVDALKSHILAAKAVANIIKTSLGPKGLDKMMVSSDGDVTVTNDGATILKMMDVEHQIAKLLVQLSQSQDDEIGDGTTGVVVLAGALLEQAEQLLDRGIHPIRIADGFEMAARCAVAHLDQIAESFSVSRDDKEPLIQTAMTTLGSKIVNKCHRQFAEIAVEAVLSVAQLDRGDVNFELIKVEGKEGGKLEDSLLVRGVLVDKDFSHPQMPKEVRNAKLAILTCPFEPPKPKTKHKLDVTSAEEFEALRRYEREQFDQMVEQVKAAGANLVICQWGFDDEANHLLLQKQLPAVRWVGGPEIELIAIATGGRIVPRFCELSADKLGSAGVVRELSFGTTKDRMLVIEECPNSRAVTIFIRGGNKMIVEEAKRSLHDALCVIRNLVKDNRIVYGGGAAEISCALAVGAQADKISTLEQYPFRAFADALESVPLALAENSGLPPIETLTEVKARQAQESNPCLGIDCLGKGTNDMKEQHVIEPLTSKKQQISLATQLVKMILKIDDIRTPDSNFA</sequence>
<dbReference type="NCBIfam" id="TIGR02343">
    <property type="entry name" value="chap_CCT_epsi"/>
    <property type="match status" value="1"/>
</dbReference>
<dbReference type="PROSITE" id="PS00995">
    <property type="entry name" value="TCP1_3"/>
    <property type="match status" value="1"/>
</dbReference>
<dbReference type="InterPro" id="IPR053374">
    <property type="entry name" value="TCP-1_chaperonin"/>
</dbReference>
<dbReference type="GO" id="GO:0005813">
    <property type="term" value="C:centrosome"/>
    <property type="evidence" value="ECO:0007669"/>
    <property type="project" value="UniProtKB-SubCell"/>
</dbReference>
<dbReference type="InterPro" id="IPR027410">
    <property type="entry name" value="TCP-1-like_intermed_sf"/>
</dbReference>
<dbReference type="Gene3D" id="3.30.260.10">
    <property type="entry name" value="TCP-1-like chaperonin intermediate domain"/>
    <property type="match status" value="1"/>
</dbReference>
<dbReference type="FunFam" id="3.30.260.10:FF:000028">
    <property type="entry name" value="T-complex protein 1 subunit epsilon"/>
    <property type="match status" value="1"/>
</dbReference>
<evidence type="ECO:0000256" key="11">
    <source>
        <dbReference type="ARBA" id="ARBA00023186"/>
    </source>
</evidence>
<dbReference type="FunFam" id="1.10.560.10:FF:000049">
    <property type="entry name" value="T-complex protein 1 subunitTheta, putative"/>
    <property type="match status" value="1"/>
</dbReference>
<evidence type="ECO:0000256" key="12">
    <source>
        <dbReference type="ARBA" id="ARBA00023212"/>
    </source>
</evidence>
<dbReference type="InterPro" id="IPR027413">
    <property type="entry name" value="GROEL-like_equatorial_sf"/>
</dbReference>
<keyword evidence="3" id="KW-0963">Cytoplasm</keyword>
<dbReference type="PROSITE" id="PS00751">
    <property type="entry name" value="TCP1_2"/>
    <property type="match status" value="1"/>
</dbReference>
<keyword evidence="6 18" id="KW-0547">Nucleotide-binding</keyword>
<accession>A0A1E1X8S3</accession>
<dbReference type="CDD" id="cd03339">
    <property type="entry name" value="TCP1_epsilon"/>
    <property type="match status" value="1"/>
</dbReference>